<name>A0ABV7RLN7_9GAMM</name>
<dbReference type="PANTHER" id="PTHR48097:SF9">
    <property type="entry name" value="L-THREONINE ALDOLASE"/>
    <property type="match status" value="1"/>
</dbReference>
<evidence type="ECO:0000313" key="7">
    <source>
        <dbReference type="Proteomes" id="UP001595740"/>
    </source>
</evidence>
<proteinExistence type="inferred from homology"/>
<dbReference type="Gene3D" id="3.40.640.10">
    <property type="entry name" value="Type I PLP-dependent aspartate aminotransferase-like (Major domain)"/>
    <property type="match status" value="1"/>
</dbReference>
<dbReference type="InterPro" id="IPR006311">
    <property type="entry name" value="TAT_signal"/>
</dbReference>
<dbReference type="Pfam" id="PF01212">
    <property type="entry name" value="Beta_elim_lyase"/>
    <property type="match status" value="1"/>
</dbReference>
<dbReference type="EMBL" id="JBHRXK010000002">
    <property type="protein sequence ID" value="MFC3550440.1"/>
    <property type="molecule type" value="Genomic_DNA"/>
</dbReference>
<comment type="cofactor">
    <cofactor evidence="1">
        <name>pyridoxal 5'-phosphate</name>
        <dbReference type="ChEBI" id="CHEBI:597326"/>
    </cofactor>
</comment>
<keyword evidence="4" id="KW-0663">Pyridoxal phosphate</keyword>
<evidence type="ECO:0000256" key="4">
    <source>
        <dbReference type="ARBA" id="ARBA00022898"/>
    </source>
</evidence>
<evidence type="ECO:0000259" key="5">
    <source>
        <dbReference type="Pfam" id="PF01212"/>
    </source>
</evidence>
<comment type="caution">
    <text evidence="6">The sequence shown here is derived from an EMBL/GenBank/DDBJ whole genome shotgun (WGS) entry which is preliminary data.</text>
</comment>
<evidence type="ECO:0000256" key="2">
    <source>
        <dbReference type="ARBA" id="ARBA00006966"/>
    </source>
</evidence>
<dbReference type="InterPro" id="IPR015424">
    <property type="entry name" value="PyrdxlP-dep_Trfase"/>
</dbReference>
<dbReference type="Proteomes" id="UP001595740">
    <property type="component" value="Unassembled WGS sequence"/>
</dbReference>
<dbReference type="RefSeq" id="WP_386758203.1">
    <property type="nucleotide sequence ID" value="NZ_JBHRXK010000002.1"/>
</dbReference>
<protein>
    <submittedName>
        <fullName evidence="6">Threonine aldolase family protein</fullName>
    </submittedName>
</protein>
<reference evidence="7" key="1">
    <citation type="journal article" date="2019" name="Int. J. Syst. Evol. Microbiol.">
        <title>The Global Catalogue of Microorganisms (GCM) 10K type strain sequencing project: providing services to taxonomists for standard genome sequencing and annotation.</title>
        <authorList>
            <consortium name="The Broad Institute Genomics Platform"/>
            <consortium name="The Broad Institute Genome Sequencing Center for Infectious Disease"/>
            <person name="Wu L."/>
            <person name="Ma J."/>
        </authorList>
    </citation>
    <scope>NUCLEOTIDE SEQUENCE [LARGE SCALE GENOMIC DNA]</scope>
    <source>
        <strain evidence="7">KCTC 42875</strain>
    </source>
</reference>
<evidence type="ECO:0000256" key="1">
    <source>
        <dbReference type="ARBA" id="ARBA00001933"/>
    </source>
</evidence>
<dbReference type="SUPFAM" id="SSF53383">
    <property type="entry name" value="PLP-dependent transferases"/>
    <property type="match status" value="1"/>
</dbReference>
<comment type="similarity">
    <text evidence="2">Belongs to the threonine aldolase family.</text>
</comment>
<feature type="domain" description="Aromatic amino acid beta-eliminating lyase/threonine aldolase" evidence="5">
    <location>
        <begin position="62"/>
        <end position="286"/>
    </location>
</feature>
<dbReference type="InterPro" id="IPR015421">
    <property type="entry name" value="PyrdxlP-dep_Trfase_major"/>
</dbReference>
<organism evidence="6 7">
    <name type="scientific">Lysobacter cavernae</name>
    <dbReference type="NCBI Taxonomy" id="1685901"/>
    <lineage>
        <taxon>Bacteria</taxon>
        <taxon>Pseudomonadati</taxon>
        <taxon>Pseudomonadota</taxon>
        <taxon>Gammaproteobacteria</taxon>
        <taxon>Lysobacterales</taxon>
        <taxon>Lysobacteraceae</taxon>
        <taxon>Lysobacter</taxon>
    </lineage>
</organism>
<evidence type="ECO:0000313" key="6">
    <source>
        <dbReference type="EMBL" id="MFC3550440.1"/>
    </source>
</evidence>
<comment type="subunit">
    <text evidence="3">Homotetramer.</text>
</comment>
<accession>A0ABV7RLN7</accession>
<keyword evidence="7" id="KW-1185">Reference proteome</keyword>
<gene>
    <name evidence="6" type="ORF">ACFOLC_05370</name>
</gene>
<dbReference type="PANTHER" id="PTHR48097">
    <property type="entry name" value="L-THREONINE ALDOLASE-RELATED"/>
    <property type="match status" value="1"/>
</dbReference>
<dbReference type="InterPro" id="IPR001597">
    <property type="entry name" value="ArAA_b-elim_lyase/Thr_aldolase"/>
</dbReference>
<sequence>MDRRQFLASSGWAAATPLLAQSIATGTRADAAPGLFEHVDFVSDGLGLRPLEYASLLHETTAARTFEADNYSNGGLITQLEQKFAQLLGKDAAMFVPTGTLANHLAIRKLAGLDRRVLVQAESHYYNDSGDCAATLSGLNLIPLASGRSTIELAEVKRWVERSAGGRVETQVGAIAIESPVRRKDHEMVDFGELQRVCHYAREQGIRLHLDGARMFNLPLHSGKSVREHAALFDTVFVSLWKHFNGACGAILAGDAGFIEGLFHMRRMFGGSLPQAWPGAAVALQYADRYEDDYAKAWRATDQLTALLQADGRFRVEKIAHGTSRFLLTVSGVAPEVLNERLGRQGIVLPYARPGTGTFPMQVNPTILRTPPEALAQAFISAMNG</sequence>
<evidence type="ECO:0000256" key="3">
    <source>
        <dbReference type="ARBA" id="ARBA00011881"/>
    </source>
</evidence>
<dbReference type="PROSITE" id="PS51318">
    <property type="entry name" value="TAT"/>
    <property type="match status" value="1"/>
</dbReference>